<feature type="transmembrane region" description="Helical" evidence="5">
    <location>
        <begin position="159"/>
        <end position="185"/>
    </location>
</feature>
<accession>A0ABX0KNX4</accession>
<feature type="transmembrane region" description="Helical" evidence="5">
    <location>
        <begin position="206"/>
        <end position="227"/>
    </location>
</feature>
<evidence type="ECO:0000256" key="2">
    <source>
        <dbReference type="ARBA" id="ARBA00022692"/>
    </source>
</evidence>
<feature type="transmembrane region" description="Helical" evidence="5">
    <location>
        <begin position="20"/>
        <end position="42"/>
    </location>
</feature>
<dbReference type="PROSITE" id="PS50850">
    <property type="entry name" value="MFS"/>
    <property type="match status" value="1"/>
</dbReference>
<feature type="transmembrane region" description="Helical" evidence="5">
    <location>
        <begin position="291"/>
        <end position="319"/>
    </location>
</feature>
<keyword evidence="8" id="KW-1185">Reference proteome</keyword>
<feature type="transmembrane region" description="Helical" evidence="5">
    <location>
        <begin position="134"/>
        <end position="153"/>
    </location>
</feature>
<feature type="transmembrane region" description="Helical" evidence="5">
    <location>
        <begin position="63"/>
        <end position="83"/>
    </location>
</feature>
<evidence type="ECO:0000256" key="4">
    <source>
        <dbReference type="ARBA" id="ARBA00023136"/>
    </source>
</evidence>
<keyword evidence="4 5" id="KW-0472">Membrane</keyword>
<feature type="transmembrane region" description="Helical" evidence="5">
    <location>
        <begin position="363"/>
        <end position="382"/>
    </location>
</feature>
<keyword evidence="3 5" id="KW-1133">Transmembrane helix</keyword>
<dbReference type="Gene3D" id="1.20.1250.20">
    <property type="entry name" value="MFS general substrate transporter like domains"/>
    <property type="match status" value="2"/>
</dbReference>
<gene>
    <name evidence="7" type="ORF">HA050_07885</name>
</gene>
<evidence type="ECO:0000259" key="6">
    <source>
        <dbReference type="PROSITE" id="PS50850"/>
    </source>
</evidence>
<feature type="transmembrane region" description="Helical" evidence="5">
    <location>
        <begin position="89"/>
        <end position="114"/>
    </location>
</feature>
<feature type="domain" description="Major facilitator superfamily (MFS) profile" evidence="6">
    <location>
        <begin position="201"/>
        <end position="401"/>
    </location>
</feature>
<evidence type="ECO:0000256" key="1">
    <source>
        <dbReference type="ARBA" id="ARBA00009617"/>
    </source>
</evidence>
<evidence type="ECO:0000256" key="3">
    <source>
        <dbReference type="ARBA" id="ARBA00022989"/>
    </source>
</evidence>
<keyword evidence="2 5" id="KW-0812">Transmembrane</keyword>
<dbReference type="Pfam" id="PF13347">
    <property type="entry name" value="MFS_2"/>
    <property type="match status" value="1"/>
</dbReference>
<dbReference type="EMBL" id="JAAOLX010000003">
    <property type="protein sequence ID" value="NHQ86035.1"/>
    <property type="molecule type" value="Genomic_DNA"/>
</dbReference>
<dbReference type="InterPro" id="IPR020846">
    <property type="entry name" value="MFS_dom"/>
</dbReference>
<reference evidence="7 8" key="1">
    <citation type="submission" date="2020-03" db="EMBL/GenBank/DDBJ databases">
        <title>Draft genome sequence of environmentally isolated violet-colored cultures.</title>
        <authorList>
            <person name="Wilson H.S."/>
        </authorList>
    </citation>
    <scope>NUCLEOTIDE SEQUENCE [LARGE SCALE GENOMIC DNA]</scope>
    <source>
        <strain evidence="7 8">HSC-16F04</strain>
    </source>
</reference>
<name>A0ABX0KNX4_9NEIS</name>
<evidence type="ECO:0000313" key="7">
    <source>
        <dbReference type="EMBL" id="NHQ86035.1"/>
    </source>
</evidence>
<feature type="transmembrane region" description="Helical" evidence="5">
    <location>
        <begin position="331"/>
        <end position="351"/>
    </location>
</feature>
<feature type="transmembrane region" description="Helical" evidence="5">
    <location>
        <begin position="233"/>
        <end position="255"/>
    </location>
</feature>
<feature type="transmembrane region" description="Helical" evidence="5">
    <location>
        <begin position="267"/>
        <end position="285"/>
    </location>
</feature>
<proteinExistence type="inferred from homology"/>
<evidence type="ECO:0000256" key="5">
    <source>
        <dbReference type="SAM" id="Phobius"/>
    </source>
</evidence>
<dbReference type="InterPro" id="IPR039672">
    <property type="entry name" value="MFS_2"/>
</dbReference>
<organism evidence="7 8">
    <name type="scientific">Iodobacter violaceini</name>
    <dbReference type="NCBI Taxonomy" id="3044271"/>
    <lineage>
        <taxon>Bacteria</taxon>
        <taxon>Pseudomonadati</taxon>
        <taxon>Pseudomonadota</taxon>
        <taxon>Betaproteobacteria</taxon>
        <taxon>Neisseriales</taxon>
        <taxon>Chitinibacteraceae</taxon>
        <taxon>Iodobacter</taxon>
    </lineage>
</organism>
<comment type="similarity">
    <text evidence="1">Belongs to the sodium:galactoside symporter (TC 2.A.2) family.</text>
</comment>
<dbReference type="PANTHER" id="PTHR11328">
    <property type="entry name" value="MAJOR FACILITATOR SUPERFAMILY DOMAIN-CONTAINING PROTEIN"/>
    <property type="match status" value="1"/>
</dbReference>
<dbReference type="PANTHER" id="PTHR11328:SF24">
    <property type="entry name" value="MAJOR FACILITATOR SUPERFAMILY (MFS) PROFILE DOMAIN-CONTAINING PROTEIN"/>
    <property type="match status" value="1"/>
</dbReference>
<comment type="caution">
    <text evidence="7">The sequence shown here is derived from an EMBL/GenBank/DDBJ whole genome shotgun (WGS) entry which is preliminary data.</text>
</comment>
<evidence type="ECO:0000313" key="8">
    <source>
        <dbReference type="Proteomes" id="UP000712570"/>
    </source>
</evidence>
<sequence>MLGLPLAMAALPVYVHAPAYYAGQLGMALSTTGWVLFGARLIDTVQDPWLGYLIDRRAGRLRGWMLCAGLLLAASFTGLWLVPVQGSALILWLAVMLTGIYTAHSMLNIAYLAWGARLGDQAALLHAAAWREGAGLIGVVLASIVPGYLMAGQQVEQGMAWYALAFALLLALGIAALLCRALPWLGGGEKQSWREPLANPAFRRLLLPYFLNAVSVAVPATLALFYIRDRIAAPQLSGAFLAAYFVAAALGLPLWVRLAKKTGTAKAWRLGMILAVLAFAGAALLSTGDVAAYAVVCILAGLALGADLALPPVLLAGLISPRHSPASYYGIWTLLGKLALALSGLALPLLALGGYQPGVAGQGGLSLALTYAALPCAIKLLAMWRLNLVIRQQATLKGFTP</sequence>
<dbReference type="SUPFAM" id="SSF103473">
    <property type="entry name" value="MFS general substrate transporter"/>
    <property type="match status" value="1"/>
</dbReference>
<dbReference type="Proteomes" id="UP000712570">
    <property type="component" value="Unassembled WGS sequence"/>
</dbReference>
<protein>
    <submittedName>
        <fullName evidence="7">Sodium:galactoside symporter</fullName>
    </submittedName>
</protein>
<dbReference type="InterPro" id="IPR036259">
    <property type="entry name" value="MFS_trans_sf"/>
</dbReference>